<dbReference type="EMBL" id="CM043790">
    <property type="protein sequence ID" value="KAI4825523.1"/>
    <property type="molecule type" value="Genomic_DNA"/>
</dbReference>
<name>A0ACB9XFN7_CHAAC</name>
<reference evidence="1" key="1">
    <citation type="submission" date="2022-05" db="EMBL/GenBank/DDBJ databases">
        <title>Chromosome-level genome of Chaenocephalus aceratus.</title>
        <authorList>
            <person name="Park H."/>
        </authorList>
    </citation>
    <scope>NUCLEOTIDE SEQUENCE</scope>
    <source>
        <strain evidence="1">KU_202001</strain>
    </source>
</reference>
<evidence type="ECO:0000313" key="2">
    <source>
        <dbReference type="Proteomes" id="UP001057452"/>
    </source>
</evidence>
<evidence type="ECO:0000313" key="1">
    <source>
        <dbReference type="EMBL" id="KAI4825523.1"/>
    </source>
</evidence>
<dbReference type="Proteomes" id="UP001057452">
    <property type="component" value="Chromosome 6"/>
</dbReference>
<gene>
    <name evidence="1" type="ORF">KUCAC02_021203</name>
</gene>
<organism evidence="1 2">
    <name type="scientific">Chaenocephalus aceratus</name>
    <name type="common">Blackfin icefish</name>
    <name type="synonym">Chaenichthys aceratus</name>
    <dbReference type="NCBI Taxonomy" id="36190"/>
    <lineage>
        <taxon>Eukaryota</taxon>
        <taxon>Metazoa</taxon>
        <taxon>Chordata</taxon>
        <taxon>Craniata</taxon>
        <taxon>Vertebrata</taxon>
        <taxon>Euteleostomi</taxon>
        <taxon>Actinopterygii</taxon>
        <taxon>Neopterygii</taxon>
        <taxon>Teleostei</taxon>
        <taxon>Neoteleostei</taxon>
        <taxon>Acanthomorphata</taxon>
        <taxon>Eupercaria</taxon>
        <taxon>Perciformes</taxon>
        <taxon>Notothenioidei</taxon>
        <taxon>Channichthyidae</taxon>
        <taxon>Chaenocephalus</taxon>
    </lineage>
</organism>
<keyword evidence="2" id="KW-1185">Reference proteome</keyword>
<comment type="caution">
    <text evidence="1">The sequence shown here is derived from an EMBL/GenBank/DDBJ whole genome shotgun (WGS) entry which is preliminary data.</text>
</comment>
<protein>
    <submittedName>
        <fullName evidence="1">Uncharacterized protein</fullName>
    </submittedName>
</protein>
<sequence>MDCGAFRLIVSKFSKISHSFPGMMLLVMFVNSGMDTGGPCAWANDVVGREGTLGGPMLLLNSLLAARSCVIKSQTTAACAKVVVVQIESTEETLMLSAC</sequence>
<proteinExistence type="predicted"/>
<accession>A0ACB9XFN7</accession>